<dbReference type="PANTHER" id="PTHR47723">
    <property type="entry name" value="OS05G0353850 PROTEIN"/>
    <property type="match status" value="1"/>
</dbReference>
<dbReference type="InterPro" id="IPR036397">
    <property type="entry name" value="RNaseH_sf"/>
</dbReference>
<dbReference type="GO" id="GO:0004523">
    <property type="term" value="F:RNA-DNA hybrid ribonuclease activity"/>
    <property type="evidence" value="ECO:0007669"/>
    <property type="project" value="InterPro"/>
</dbReference>
<dbReference type="GO" id="GO:0003676">
    <property type="term" value="F:nucleic acid binding"/>
    <property type="evidence" value="ECO:0007669"/>
    <property type="project" value="InterPro"/>
</dbReference>
<proteinExistence type="predicted"/>
<dbReference type="InterPro" id="IPR053151">
    <property type="entry name" value="RNase_H-like"/>
</dbReference>
<protein>
    <submittedName>
        <fullName evidence="2">Glycerol-3-phosphate dehydrogenase</fullName>
    </submittedName>
</protein>
<dbReference type="InterPro" id="IPR012337">
    <property type="entry name" value="RNaseH-like_sf"/>
</dbReference>
<dbReference type="InterPro" id="IPR002156">
    <property type="entry name" value="RNaseH_domain"/>
</dbReference>
<keyword evidence="3" id="KW-1185">Reference proteome</keyword>
<dbReference type="Gene3D" id="3.30.420.10">
    <property type="entry name" value="Ribonuclease H-like superfamily/Ribonuclease H"/>
    <property type="match status" value="1"/>
</dbReference>
<reference evidence="2 3" key="1">
    <citation type="journal article" date="2018" name="Front. Plant Sci.">
        <title>Red Clover (Trifolium pratense) and Zigzag Clover (T. medium) - A Picture of Genomic Similarities and Differences.</title>
        <authorList>
            <person name="Dluhosova J."/>
            <person name="Istvanek J."/>
            <person name="Nedelnik J."/>
            <person name="Repkova J."/>
        </authorList>
    </citation>
    <scope>NUCLEOTIDE SEQUENCE [LARGE SCALE GENOMIC DNA]</scope>
    <source>
        <strain evidence="3">cv. 10/8</strain>
        <tissue evidence="2">Leaf</tissue>
    </source>
</reference>
<evidence type="ECO:0000259" key="1">
    <source>
        <dbReference type="Pfam" id="PF13456"/>
    </source>
</evidence>
<dbReference type="CDD" id="cd06222">
    <property type="entry name" value="RNase_H_like"/>
    <property type="match status" value="1"/>
</dbReference>
<organism evidence="2 3">
    <name type="scientific">Trifolium medium</name>
    <dbReference type="NCBI Taxonomy" id="97028"/>
    <lineage>
        <taxon>Eukaryota</taxon>
        <taxon>Viridiplantae</taxon>
        <taxon>Streptophyta</taxon>
        <taxon>Embryophyta</taxon>
        <taxon>Tracheophyta</taxon>
        <taxon>Spermatophyta</taxon>
        <taxon>Magnoliopsida</taxon>
        <taxon>eudicotyledons</taxon>
        <taxon>Gunneridae</taxon>
        <taxon>Pentapetalae</taxon>
        <taxon>rosids</taxon>
        <taxon>fabids</taxon>
        <taxon>Fabales</taxon>
        <taxon>Fabaceae</taxon>
        <taxon>Papilionoideae</taxon>
        <taxon>50 kb inversion clade</taxon>
        <taxon>NPAAA clade</taxon>
        <taxon>Hologalegina</taxon>
        <taxon>IRL clade</taxon>
        <taxon>Trifolieae</taxon>
        <taxon>Trifolium</taxon>
    </lineage>
</organism>
<name>A0A392MVW1_9FABA</name>
<dbReference type="Pfam" id="PF13456">
    <property type="entry name" value="RVT_3"/>
    <property type="match status" value="1"/>
</dbReference>
<sequence>MKNQGCEGDRSDGVSVLDLTLHFQNTNDIWKLCDRAWSPQCKITIKAVIINILSAIWSARNNARFNNKVTHWKSSITWIISSTSLAGNKSNCVASSSITDFLILKRLNVTIHPPKAPIIKEIWWQPPMDHWVKCNTDGASNKTTSSCGGVFKNHNTEFLRGFAENTGLMSAFKAELCGAMRAIEIAHSKNWMNLWLESDSILVVKAFSSSVLVPWALNNRWRNCRKLSSSMNFVVSHVYREGNQCVDGLANIGVTP</sequence>
<dbReference type="InterPro" id="IPR044730">
    <property type="entry name" value="RNase_H-like_dom_plant"/>
</dbReference>
<accession>A0A392MVW1</accession>
<evidence type="ECO:0000313" key="2">
    <source>
        <dbReference type="EMBL" id="MCH91676.1"/>
    </source>
</evidence>
<feature type="domain" description="RNase H type-1" evidence="1">
    <location>
        <begin position="135"/>
        <end position="251"/>
    </location>
</feature>
<dbReference type="Proteomes" id="UP000265520">
    <property type="component" value="Unassembled WGS sequence"/>
</dbReference>
<dbReference type="SUPFAM" id="SSF53098">
    <property type="entry name" value="Ribonuclease H-like"/>
    <property type="match status" value="1"/>
</dbReference>
<dbReference type="PANTHER" id="PTHR47723:SF23">
    <property type="entry name" value="REVERSE TRANSCRIPTASE-LIKE PROTEIN"/>
    <property type="match status" value="1"/>
</dbReference>
<dbReference type="EMBL" id="LXQA010020937">
    <property type="protein sequence ID" value="MCH91676.1"/>
    <property type="molecule type" value="Genomic_DNA"/>
</dbReference>
<comment type="caution">
    <text evidence="2">The sequence shown here is derived from an EMBL/GenBank/DDBJ whole genome shotgun (WGS) entry which is preliminary data.</text>
</comment>
<evidence type="ECO:0000313" key="3">
    <source>
        <dbReference type="Proteomes" id="UP000265520"/>
    </source>
</evidence>
<dbReference type="AlphaFoldDB" id="A0A392MVW1"/>